<feature type="region of interest" description="Disordered" evidence="4">
    <location>
        <begin position="98"/>
        <end position="124"/>
    </location>
</feature>
<dbReference type="GO" id="GO:0008270">
    <property type="term" value="F:zinc ion binding"/>
    <property type="evidence" value="ECO:0007669"/>
    <property type="project" value="UniProtKB-KW"/>
</dbReference>
<keyword evidence="7" id="KW-1185">Reference proteome</keyword>
<accession>A0A1B7TD66</accession>
<dbReference type="SMART" id="SM00154">
    <property type="entry name" value="ZnF_AN1"/>
    <property type="match status" value="1"/>
</dbReference>
<keyword evidence="3" id="KW-0862">Zinc</keyword>
<evidence type="ECO:0000256" key="1">
    <source>
        <dbReference type="ARBA" id="ARBA00022723"/>
    </source>
</evidence>
<organism evidence="6 7">
    <name type="scientific">Hanseniaspora valbyensis NRRL Y-1626</name>
    <dbReference type="NCBI Taxonomy" id="766949"/>
    <lineage>
        <taxon>Eukaryota</taxon>
        <taxon>Fungi</taxon>
        <taxon>Dikarya</taxon>
        <taxon>Ascomycota</taxon>
        <taxon>Saccharomycotina</taxon>
        <taxon>Saccharomycetes</taxon>
        <taxon>Saccharomycodales</taxon>
        <taxon>Saccharomycodaceae</taxon>
        <taxon>Hanseniaspora</taxon>
    </lineage>
</organism>
<dbReference type="Pfam" id="PF01428">
    <property type="entry name" value="zf-AN1"/>
    <property type="match status" value="1"/>
</dbReference>
<dbReference type="SUPFAM" id="SSF118310">
    <property type="entry name" value="AN1-like Zinc finger"/>
    <property type="match status" value="1"/>
</dbReference>
<dbReference type="AlphaFoldDB" id="A0A1B7TD66"/>
<dbReference type="InterPro" id="IPR000058">
    <property type="entry name" value="Znf_AN1"/>
</dbReference>
<dbReference type="InterPro" id="IPR035896">
    <property type="entry name" value="AN1-like_Znf"/>
</dbReference>
<sequence length="124" mass="14040">MNQEQQSIISPSASVAESLNLKDRTDSVSLADTNATSALKSIKQQQQKNSNKKKNCCFKNKCKKQANKFTGNCQFCQHLYCTEHRLIEMHNCSQMSSAKRDLHKKNADKLAKEQTSDNRVVNAF</sequence>
<feature type="domain" description="AN1-type" evidence="5">
    <location>
        <begin position="57"/>
        <end position="97"/>
    </location>
</feature>
<gene>
    <name evidence="6" type="ORF">HANVADRAFT_2607</name>
</gene>
<dbReference type="EMBL" id="LXPE01000015">
    <property type="protein sequence ID" value="OBA26658.1"/>
    <property type="molecule type" value="Genomic_DNA"/>
</dbReference>
<evidence type="ECO:0000313" key="6">
    <source>
        <dbReference type="EMBL" id="OBA26658.1"/>
    </source>
</evidence>
<evidence type="ECO:0000259" key="5">
    <source>
        <dbReference type="SMART" id="SM00154"/>
    </source>
</evidence>
<evidence type="ECO:0000256" key="3">
    <source>
        <dbReference type="ARBA" id="ARBA00022833"/>
    </source>
</evidence>
<feature type="compositionally biased region" description="Basic and acidic residues" evidence="4">
    <location>
        <begin position="98"/>
        <end position="116"/>
    </location>
</feature>
<evidence type="ECO:0000313" key="7">
    <source>
        <dbReference type="Proteomes" id="UP000092321"/>
    </source>
</evidence>
<reference evidence="7" key="1">
    <citation type="journal article" date="2016" name="Proc. Natl. Acad. Sci. U.S.A.">
        <title>Comparative genomics of biotechnologically important yeasts.</title>
        <authorList>
            <person name="Riley R."/>
            <person name="Haridas S."/>
            <person name="Wolfe K.H."/>
            <person name="Lopes M.R."/>
            <person name="Hittinger C.T."/>
            <person name="Goeker M."/>
            <person name="Salamov A.A."/>
            <person name="Wisecaver J.H."/>
            <person name="Long T.M."/>
            <person name="Calvey C.H."/>
            <person name="Aerts A.L."/>
            <person name="Barry K.W."/>
            <person name="Choi C."/>
            <person name="Clum A."/>
            <person name="Coughlan A.Y."/>
            <person name="Deshpande S."/>
            <person name="Douglass A.P."/>
            <person name="Hanson S.J."/>
            <person name="Klenk H.-P."/>
            <person name="LaButti K.M."/>
            <person name="Lapidus A."/>
            <person name="Lindquist E.A."/>
            <person name="Lipzen A.M."/>
            <person name="Meier-Kolthoff J.P."/>
            <person name="Ohm R.A."/>
            <person name="Otillar R.P."/>
            <person name="Pangilinan J.L."/>
            <person name="Peng Y."/>
            <person name="Rokas A."/>
            <person name="Rosa C.A."/>
            <person name="Scheuner C."/>
            <person name="Sibirny A.A."/>
            <person name="Slot J.C."/>
            <person name="Stielow J.B."/>
            <person name="Sun H."/>
            <person name="Kurtzman C.P."/>
            <person name="Blackwell M."/>
            <person name="Grigoriev I.V."/>
            <person name="Jeffries T.W."/>
        </authorList>
    </citation>
    <scope>NUCLEOTIDE SEQUENCE [LARGE SCALE GENOMIC DNA]</scope>
    <source>
        <strain evidence="7">NRRL Y-1626</strain>
    </source>
</reference>
<evidence type="ECO:0000256" key="2">
    <source>
        <dbReference type="ARBA" id="ARBA00022771"/>
    </source>
</evidence>
<keyword evidence="2" id="KW-0863">Zinc-finger</keyword>
<dbReference type="OrthoDB" id="3973191at2759"/>
<dbReference type="Proteomes" id="UP000092321">
    <property type="component" value="Unassembled WGS sequence"/>
</dbReference>
<comment type="caution">
    <text evidence="6">The sequence shown here is derived from an EMBL/GenBank/DDBJ whole genome shotgun (WGS) entry which is preliminary data.</text>
</comment>
<dbReference type="Gene3D" id="4.10.1110.10">
    <property type="entry name" value="AN1-like Zinc finger"/>
    <property type="match status" value="1"/>
</dbReference>
<protein>
    <recommendedName>
        <fullName evidence="5">AN1-type domain-containing protein</fullName>
    </recommendedName>
</protein>
<evidence type="ECO:0000256" key="4">
    <source>
        <dbReference type="SAM" id="MobiDB-lite"/>
    </source>
</evidence>
<keyword evidence="1" id="KW-0479">Metal-binding</keyword>
<name>A0A1B7TD66_9ASCO</name>
<proteinExistence type="predicted"/>